<organism evidence="3 4">
    <name type="scientific">Kingella bonacorsii</name>
    <dbReference type="NCBI Taxonomy" id="2796361"/>
    <lineage>
        <taxon>Bacteria</taxon>
        <taxon>Pseudomonadati</taxon>
        <taxon>Pseudomonadota</taxon>
        <taxon>Betaproteobacteria</taxon>
        <taxon>Neisseriales</taxon>
        <taxon>Neisseriaceae</taxon>
        <taxon>Kingella</taxon>
    </lineage>
</organism>
<dbReference type="Proteomes" id="UP000614058">
    <property type="component" value="Unassembled WGS sequence"/>
</dbReference>
<keyword evidence="4" id="KW-1185">Reference proteome</keyword>
<sequence>MLVLQDGTLKDTGRDSALLQDFSPIQIGTAGTYNGQGFAVVGRLQAKYDAGVWNEWYVRFDDGENGWLSEAGDIYVITRPIATPDNAPDFNEIRAGISTLDYGKTFIASDVREITLSNAAAQGELPFRLPENYQNRVVDWRNENAFLTLDYGDTPPQAFLGSTVQLNQLFLQNTRSDDQIRQSAGSLKGTRQSENCPHCGSPVQWLRGITPTVICPSCGSDLDTSEEKAKLIAANEMRQAQQEALPLPIGKTGKIHGNSYTVIGAARYEELRPDDAHAALYGSPLSLVPVDWWREYLLYNPKEGFLWLVETAQNEWALSETLTRFPALTPNNIPKNAYKLYDYGGRVSYAAGAFYWHIRAGDITYYQDYQQSGSKLSAQRTRNELAWSKNTPVSRKQLAAWFQFDGGNAPRYTAQMQPDPVSRQMVWLMIGVFVLINIPAWLKMNDDDFGFSLVLSSVVVYVLYRAGRDRSDDDDD</sequence>
<accession>A0ABS1BU60</accession>
<keyword evidence="1" id="KW-0812">Transmembrane</keyword>
<keyword evidence="1" id="KW-1133">Transmembrane helix</keyword>
<evidence type="ECO:0000256" key="1">
    <source>
        <dbReference type="SAM" id="Phobius"/>
    </source>
</evidence>
<protein>
    <submittedName>
        <fullName evidence="3">DUF4178 domain-containing protein</fullName>
    </submittedName>
</protein>
<keyword evidence="1" id="KW-0472">Membrane</keyword>
<gene>
    <name evidence="3" type="ORF">JDW22_09445</name>
</gene>
<evidence type="ECO:0000313" key="4">
    <source>
        <dbReference type="Proteomes" id="UP000614058"/>
    </source>
</evidence>
<comment type="caution">
    <text evidence="3">The sequence shown here is derived from an EMBL/GenBank/DDBJ whole genome shotgun (WGS) entry which is preliminary data.</text>
</comment>
<dbReference type="Pfam" id="PF13785">
    <property type="entry name" value="DUF4178"/>
    <property type="match status" value="2"/>
</dbReference>
<feature type="domain" description="DUF4178" evidence="2">
    <location>
        <begin position="26"/>
        <end position="165"/>
    </location>
</feature>
<feature type="transmembrane region" description="Helical" evidence="1">
    <location>
        <begin position="449"/>
        <end position="467"/>
    </location>
</feature>
<proteinExistence type="predicted"/>
<feature type="domain" description="DUF4178" evidence="2">
    <location>
        <begin position="249"/>
        <end position="394"/>
    </location>
</feature>
<dbReference type="InterPro" id="IPR025235">
    <property type="entry name" value="DUF4178"/>
</dbReference>
<feature type="transmembrane region" description="Helical" evidence="1">
    <location>
        <begin position="425"/>
        <end position="442"/>
    </location>
</feature>
<name>A0ABS1BU60_9NEIS</name>
<evidence type="ECO:0000313" key="3">
    <source>
        <dbReference type="EMBL" id="MBK0396788.1"/>
    </source>
</evidence>
<dbReference type="EMBL" id="JAEHNZ010000003">
    <property type="protein sequence ID" value="MBK0396788.1"/>
    <property type="molecule type" value="Genomic_DNA"/>
</dbReference>
<reference evidence="3 4" key="1">
    <citation type="journal article" date="2021" name="Pathogens">
        <title>Isolation and Characterization of Kingella bonacorsii sp. nov., A Novel Kingella Species Detected in a Stable Periodontitis Subject.</title>
        <authorList>
            <person name="Antezack A."/>
            <person name="Boxberger M."/>
            <person name="Rolland C."/>
            <person name="Monnet-Corti V."/>
            <person name="La Scola B."/>
        </authorList>
    </citation>
    <scope>NUCLEOTIDE SEQUENCE [LARGE SCALE GENOMIC DNA]</scope>
    <source>
        <strain evidence="3 4">Marseille-Q4569</strain>
    </source>
</reference>
<evidence type="ECO:0000259" key="2">
    <source>
        <dbReference type="Pfam" id="PF13785"/>
    </source>
</evidence>